<dbReference type="EMBL" id="MU004290">
    <property type="protein sequence ID" value="KAF2662306.1"/>
    <property type="molecule type" value="Genomic_DNA"/>
</dbReference>
<dbReference type="PANTHER" id="PTHR47843:SF2">
    <property type="entry name" value="BTB DOMAIN-CONTAINING PROTEIN"/>
    <property type="match status" value="1"/>
</dbReference>
<dbReference type="SUPFAM" id="SSF54695">
    <property type="entry name" value="POZ domain"/>
    <property type="match status" value="1"/>
</dbReference>
<reference evidence="2" key="1">
    <citation type="journal article" date="2020" name="Stud. Mycol.">
        <title>101 Dothideomycetes genomes: a test case for predicting lifestyles and emergence of pathogens.</title>
        <authorList>
            <person name="Haridas S."/>
            <person name="Albert R."/>
            <person name="Binder M."/>
            <person name="Bloem J."/>
            <person name="Labutti K."/>
            <person name="Salamov A."/>
            <person name="Andreopoulos B."/>
            <person name="Baker S."/>
            <person name="Barry K."/>
            <person name="Bills G."/>
            <person name="Bluhm B."/>
            <person name="Cannon C."/>
            <person name="Castanera R."/>
            <person name="Culley D."/>
            <person name="Daum C."/>
            <person name="Ezra D."/>
            <person name="Gonzalez J."/>
            <person name="Henrissat B."/>
            <person name="Kuo A."/>
            <person name="Liang C."/>
            <person name="Lipzen A."/>
            <person name="Lutzoni F."/>
            <person name="Magnuson J."/>
            <person name="Mondo S."/>
            <person name="Nolan M."/>
            <person name="Ohm R."/>
            <person name="Pangilinan J."/>
            <person name="Park H.-J."/>
            <person name="Ramirez L."/>
            <person name="Alfaro M."/>
            <person name="Sun H."/>
            <person name="Tritt A."/>
            <person name="Yoshinaga Y."/>
            <person name="Zwiers L.-H."/>
            <person name="Turgeon B."/>
            <person name="Goodwin S."/>
            <person name="Spatafora J."/>
            <person name="Crous P."/>
            <person name="Grigoriev I."/>
        </authorList>
    </citation>
    <scope>NUCLEOTIDE SEQUENCE</scope>
    <source>
        <strain evidence="2">CBS 122681</strain>
    </source>
</reference>
<dbReference type="Pfam" id="PF00651">
    <property type="entry name" value="BTB"/>
    <property type="match status" value="1"/>
</dbReference>
<accession>A0A6A6TS88</accession>
<sequence length="243" mass="28097">SEYTDRQISVLSRAGDDNVTIEVGPDHIKHKLPVSILKLYSDYFRGALGGQWTESADGIKLEDVEPAIFNVFVNWIYSQELPSSDVDWVITSEAADASTEYNHDFILRTGDMLRIKTYVFADCFLVPKLQLALNQQIVNRRILASILTTDRDFRFRVWYDVVLYAFENLPPTSKLLDFMVDWHCNTYDSRRLEGENKELQSSGRLPYEFLVRVMDRYGGNNTPVPLHPRMTYVEKEVIAVEDE</sequence>
<dbReference type="Gene3D" id="3.30.710.10">
    <property type="entry name" value="Potassium Channel Kv1.1, Chain A"/>
    <property type="match status" value="1"/>
</dbReference>
<dbReference type="Proteomes" id="UP000799324">
    <property type="component" value="Unassembled WGS sequence"/>
</dbReference>
<gene>
    <name evidence="2" type="ORF">K491DRAFT_585681</name>
</gene>
<dbReference type="OrthoDB" id="194443at2759"/>
<keyword evidence="3" id="KW-1185">Reference proteome</keyword>
<organism evidence="2 3">
    <name type="scientific">Lophiostoma macrostomum CBS 122681</name>
    <dbReference type="NCBI Taxonomy" id="1314788"/>
    <lineage>
        <taxon>Eukaryota</taxon>
        <taxon>Fungi</taxon>
        <taxon>Dikarya</taxon>
        <taxon>Ascomycota</taxon>
        <taxon>Pezizomycotina</taxon>
        <taxon>Dothideomycetes</taxon>
        <taxon>Pleosporomycetidae</taxon>
        <taxon>Pleosporales</taxon>
        <taxon>Lophiostomataceae</taxon>
        <taxon>Lophiostoma</taxon>
    </lineage>
</organism>
<dbReference type="AlphaFoldDB" id="A0A6A6TS88"/>
<dbReference type="InterPro" id="IPR011333">
    <property type="entry name" value="SKP1/BTB/POZ_sf"/>
</dbReference>
<evidence type="ECO:0000313" key="2">
    <source>
        <dbReference type="EMBL" id="KAF2662306.1"/>
    </source>
</evidence>
<evidence type="ECO:0000259" key="1">
    <source>
        <dbReference type="PROSITE" id="PS50097"/>
    </source>
</evidence>
<protein>
    <recommendedName>
        <fullName evidence="1">BTB domain-containing protein</fullName>
    </recommendedName>
</protein>
<feature type="non-terminal residue" evidence="2">
    <location>
        <position position="1"/>
    </location>
</feature>
<proteinExistence type="predicted"/>
<name>A0A6A6TS88_9PLEO</name>
<dbReference type="InterPro" id="IPR000210">
    <property type="entry name" value="BTB/POZ_dom"/>
</dbReference>
<evidence type="ECO:0000313" key="3">
    <source>
        <dbReference type="Proteomes" id="UP000799324"/>
    </source>
</evidence>
<feature type="domain" description="BTB" evidence="1">
    <location>
        <begin position="17"/>
        <end position="85"/>
    </location>
</feature>
<dbReference type="PANTHER" id="PTHR47843">
    <property type="entry name" value="BTB DOMAIN-CONTAINING PROTEIN-RELATED"/>
    <property type="match status" value="1"/>
</dbReference>
<dbReference type="CDD" id="cd18186">
    <property type="entry name" value="BTB_POZ_ZBTB_KLHL-like"/>
    <property type="match status" value="1"/>
</dbReference>
<dbReference type="PROSITE" id="PS50097">
    <property type="entry name" value="BTB"/>
    <property type="match status" value="1"/>
</dbReference>